<dbReference type="OrthoDB" id="669248at2759"/>
<accession>A0A835IPD2</accession>
<dbReference type="PANTHER" id="PTHR33156">
    <property type="entry name" value="OS02G0230000 PROTEIN"/>
    <property type="match status" value="1"/>
</dbReference>
<dbReference type="EMBL" id="JADFTS010000002">
    <property type="protein sequence ID" value="KAF9620358.1"/>
    <property type="molecule type" value="Genomic_DNA"/>
</dbReference>
<dbReference type="Proteomes" id="UP000631114">
    <property type="component" value="Unassembled WGS sequence"/>
</dbReference>
<dbReference type="InterPro" id="IPR043459">
    <property type="entry name" value="NFD6/NOXY2-like"/>
</dbReference>
<proteinExistence type="predicted"/>
<evidence type="ECO:0000313" key="2">
    <source>
        <dbReference type="Proteomes" id="UP000631114"/>
    </source>
</evidence>
<reference evidence="1 2" key="1">
    <citation type="submission" date="2020-10" db="EMBL/GenBank/DDBJ databases">
        <title>The Coptis chinensis genome and diversification of protoberbering-type alkaloids.</title>
        <authorList>
            <person name="Wang B."/>
            <person name="Shu S."/>
            <person name="Song C."/>
            <person name="Liu Y."/>
        </authorList>
    </citation>
    <scope>NUCLEOTIDE SEQUENCE [LARGE SCALE GENOMIC DNA]</scope>
    <source>
        <strain evidence="1">HL-2020</strain>
        <tissue evidence="1">Leaf</tissue>
    </source>
</reference>
<evidence type="ECO:0000313" key="1">
    <source>
        <dbReference type="EMBL" id="KAF9620358.1"/>
    </source>
</evidence>
<name>A0A835IPD2_9MAGN</name>
<comment type="caution">
    <text evidence="1">The sequence shown here is derived from an EMBL/GenBank/DDBJ whole genome shotgun (WGS) entry which is preliminary data.</text>
</comment>
<dbReference type="PANTHER" id="PTHR33156:SF37">
    <property type="entry name" value="PROTEIN NUCLEAR FUSION DEFECTIVE 6, CHLOROPLASTIC_MITOCHONDRIAL"/>
    <property type="match status" value="1"/>
</dbReference>
<gene>
    <name evidence="1" type="ORF">IFM89_011093</name>
</gene>
<organism evidence="1 2">
    <name type="scientific">Coptis chinensis</name>
    <dbReference type="NCBI Taxonomy" id="261450"/>
    <lineage>
        <taxon>Eukaryota</taxon>
        <taxon>Viridiplantae</taxon>
        <taxon>Streptophyta</taxon>
        <taxon>Embryophyta</taxon>
        <taxon>Tracheophyta</taxon>
        <taxon>Spermatophyta</taxon>
        <taxon>Magnoliopsida</taxon>
        <taxon>Ranunculales</taxon>
        <taxon>Ranunculaceae</taxon>
        <taxon>Coptidoideae</taxon>
        <taxon>Coptis</taxon>
    </lineage>
</organism>
<protein>
    <submittedName>
        <fullName evidence="1">Uncharacterized protein</fullName>
    </submittedName>
</protein>
<keyword evidence="2" id="KW-1185">Reference proteome</keyword>
<dbReference type="AlphaFoldDB" id="A0A835IPD2"/>
<sequence>MASLCRSTAIMKCARSVSKTLTTKTIITPKSMPSLFPCTKRANPFCTSRIAMVLGCVESLMPLHSAIASARLKSSIAADSSCWSWLSQGKILIFSRI</sequence>